<dbReference type="EC" id="3.7.1.19" evidence="3"/>
<protein>
    <submittedName>
        <fullName evidence="3">2,6-dihydropseudooxynicotine hydrolase</fullName>
        <ecNumber evidence="3">3.7.1.19</ecNumber>
    </submittedName>
</protein>
<dbReference type="SUPFAM" id="SSF53474">
    <property type="entry name" value="alpha/beta-Hydrolases"/>
    <property type="match status" value="1"/>
</dbReference>
<dbReference type="PANTHER" id="PTHR22946">
    <property type="entry name" value="DIENELACTONE HYDROLASE DOMAIN-CONTAINING PROTEIN-RELATED"/>
    <property type="match status" value="1"/>
</dbReference>
<feature type="domain" description="AB hydrolase-1" evidence="2">
    <location>
        <begin position="158"/>
        <end position="285"/>
    </location>
</feature>
<reference evidence="3 4" key="1">
    <citation type="submission" date="2018-03" db="EMBL/GenBank/DDBJ databases">
        <title>Genome sequence of Clostridium luticellarii DSM 29923.</title>
        <authorList>
            <person name="Poehlein A."/>
            <person name="Daniel R."/>
        </authorList>
    </citation>
    <scope>NUCLEOTIDE SEQUENCE [LARGE SCALE GENOMIC DNA]</scope>
    <source>
        <strain evidence="3 4">DSM 29923</strain>
    </source>
</reference>
<dbReference type="Pfam" id="PF00561">
    <property type="entry name" value="Abhydrolase_1"/>
    <property type="match status" value="1"/>
</dbReference>
<dbReference type="Gene3D" id="3.40.50.1820">
    <property type="entry name" value="alpha/beta hydrolase"/>
    <property type="match status" value="1"/>
</dbReference>
<evidence type="ECO:0000313" key="4">
    <source>
        <dbReference type="Proteomes" id="UP000237798"/>
    </source>
</evidence>
<accession>A0A2T0BSI0</accession>
<keyword evidence="4" id="KW-1185">Reference proteome</keyword>
<organism evidence="3 4">
    <name type="scientific">Clostridium luticellarii</name>
    <dbReference type="NCBI Taxonomy" id="1691940"/>
    <lineage>
        <taxon>Bacteria</taxon>
        <taxon>Bacillati</taxon>
        <taxon>Bacillota</taxon>
        <taxon>Clostridia</taxon>
        <taxon>Eubacteriales</taxon>
        <taxon>Clostridiaceae</taxon>
        <taxon>Clostridium</taxon>
    </lineage>
</organism>
<comment type="similarity">
    <text evidence="1">Belongs to the AB hydrolase superfamily. FUS2 hydrolase family.</text>
</comment>
<dbReference type="InterPro" id="IPR000073">
    <property type="entry name" value="AB_hydrolase_1"/>
</dbReference>
<keyword evidence="3" id="KW-0378">Hydrolase</keyword>
<comment type="caution">
    <text evidence="3">The sequence shown here is derived from an EMBL/GenBank/DDBJ whole genome shotgun (WGS) entry which is preliminary data.</text>
</comment>
<sequence length="342" mass="38833">MKINIEDEQISFQVLRMLSEVSSGQADVNEVLNTARVIREGDYNSWYREWASTADRMRHTAEEFLVGHHFTSAAETFLRASNYYRAAAFYRGVLMTENCSAEASDKLEQMDALALDCFQKVIQYGTTVILPMEIPYEKTSLPALFYPVSKGEDTKTAPTLILLNGYDGTKEEMYGIALKALKRGMNCLSFEGPGQGEMIRRREIPFRPDWENVLSPVVDFLIGKLGVNSQKIILWGQSMGGYLAPRAAAFEHRLSACVANSGVYDFMGERRPEGMEREEFFQNIATTPETKVDTIMKKQMAQSAQVNWALRHGMYVFGVKNLKEFMLKAKHYYLGNVVQQIE</sequence>
<dbReference type="OrthoDB" id="9812921at2"/>
<dbReference type="AlphaFoldDB" id="A0A2T0BSI0"/>
<dbReference type="Proteomes" id="UP000237798">
    <property type="component" value="Unassembled WGS sequence"/>
</dbReference>
<dbReference type="PANTHER" id="PTHR22946:SF12">
    <property type="entry name" value="CONIDIAL PIGMENT BIOSYNTHESIS PROTEIN AYG1 (AFU_ORTHOLOGUE AFUA_2G17550)"/>
    <property type="match status" value="1"/>
</dbReference>
<dbReference type="GO" id="GO:0016787">
    <property type="term" value="F:hydrolase activity"/>
    <property type="evidence" value="ECO:0007669"/>
    <property type="project" value="UniProtKB-KW"/>
</dbReference>
<dbReference type="RefSeq" id="WP_106007807.1">
    <property type="nucleotide sequence ID" value="NZ_PVXP01000002.1"/>
</dbReference>
<dbReference type="Gene3D" id="1.20.1440.110">
    <property type="entry name" value="acylaminoacyl peptidase"/>
    <property type="match status" value="1"/>
</dbReference>
<gene>
    <name evidence="3" type="ORF">CLLU_03050</name>
</gene>
<evidence type="ECO:0000313" key="3">
    <source>
        <dbReference type="EMBL" id="PRR86820.1"/>
    </source>
</evidence>
<evidence type="ECO:0000256" key="1">
    <source>
        <dbReference type="ARBA" id="ARBA00038115"/>
    </source>
</evidence>
<name>A0A2T0BSI0_9CLOT</name>
<dbReference type="InterPro" id="IPR050261">
    <property type="entry name" value="FrsA_esterase"/>
</dbReference>
<evidence type="ECO:0000259" key="2">
    <source>
        <dbReference type="Pfam" id="PF00561"/>
    </source>
</evidence>
<dbReference type="InterPro" id="IPR029058">
    <property type="entry name" value="AB_hydrolase_fold"/>
</dbReference>
<dbReference type="EMBL" id="PVXP01000002">
    <property type="protein sequence ID" value="PRR86820.1"/>
    <property type="molecule type" value="Genomic_DNA"/>
</dbReference>
<proteinExistence type="inferred from homology"/>